<dbReference type="STRING" id="158898.SAMN04488548_13048"/>
<accession>A0A1H2EBF0</accession>
<sequence length="329" mass="36588">MCPISQSRPSVAWVCGFGKVSRVILLLENVPTGSVVIVQAPQPQGWGALLLYGRWVPQRITAVVSPARLQPYRDHWTAQSGGVAGSEAAIAALYLWQVGMSAAWYEVLAFTEMAVRHSLDTELRKWNAAQPGCGPDWLRKPATPLSGVLGSRTLKRVAYEAGKASDQRSEHDPDFGVHPRSGHEVVHDDLVAQLTFGNLVHLLPNDPPSEEKRKSLRSGYTKHEQLWLNATKTAFPNLDQVCGNRRWAKYPPHTPVPEAVAPGYALAAALERLRRLRNRVGHHEQTFRVRHTDRHRDAMYVIRAININAHIAVHSVSRVRGVLATQPRP</sequence>
<dbReference type="Proteomes" id="UP000183180">
    <property type="component" value="Unassembled WGS sequence"/>
</dbReference>
<dbReference type="EMBL" id="FNLM01000030">
    <property type="protein sequence ID" value="SDT92461.1"/>
    <property type="molecule type" value="Genomic_DNA"/>
</dbReference>
<evidence type="ECO:0000313" key="2">
    <source>
        <dbReference type="Proteomes" id="UP000183180"/>
    </source>
</evidence>
<protein>
    <recommendedName>
        <fullName evidence="3">Abi-like protein</fullName>
    </recommendedName>
</protein>
<proteinExistence type="predicted"/>
<name>A0A1H2EBF0_9ACTN</name>
<evidence type="ECO:0000313" key="1">
    <source>
        <dbReference type="EMBL" id="SDT92461.1"/>
    </source>
</evidence>
<gene>
    <name evidence="1" type="ORF">SAMN04488548_13048</name>
</gene>
<organism evidence="1 2">
    <name type="scientific">Gordonia westfalica</name>
    <dbReference type="NCBI Taxonomy" id="158898"/>
    <lineage>
        <taxon>Bacteria</taxon>
        <taxon>Bacillati</taxon>
        <taxon>Actinomycetota</taxon>
        <taxon>Actinomycetes</taxon>
        <taxon>Mycobacteriales</taxon>
        <taxon>Gordoniaceae</taxon>
        <taxon>Gordonia</taxon>
    </lineage>
</organism>
<evidence type="ECO:0008006" key="3">
    <source>
        <dbReference type="Google" id="ProtNLM"/>
    </source>
</evidence>
<dbReference type="AlphaFoldDB" id="A0A1H2EBF0"/>
<reference evidence="1 2" key="1">
    <citation type="submission" date="2016-10" db="EMBL/GenBank/DDBJ databases">
        <authorList>
            <person name="de Groot N.N."/>
        </authorList>
    </citation>
    <scope>NUCLEOTIDE SEQUENCE [LARGE SCALE GENOMIC DNA]</scope>
    <source>
        <strain evidence="1 2">DSM 44215</strain>
    </source>
</reference>